<feature type="region of interest" description="Disordered" evidence="1">
    <location>
        <begin position="59"/>
        <end position="82"/>
    </location>
</feature>
<dbReference type="Gene3D" id="3.40.50.300">
    <property type="entry name" value="P-loop containing nucleotide triphosphate hydrolases"/>
    <property type="match status" value="1"/>
</dbReference>
<dbReference type="KEGG" id="bsol:FSW04_17195"/>
<reference evidence="2 3" key="1">
    <citation type="journal article" date="2018" name="J. Microbiol.">
        <title>Baekduia soli gen. nov., sp. nov., a novel bacterium isolated from the soil of Baekdu Mountain and proposal of a novel family name, Baekduiaceae fam. nov.</title>
        <authorList>
            <person name="An D.S."/>
            <person name="Siddiqi M.Z."/>
            <person name="Kim K.H."/>
            <person name="Yu H.S."/>
            <person name="Im W.T."/>
        </authorList>
    </citation>
    <scope>NUCLEOTIDE SEQUENCE [LARGE SCALE GENOMIC DNA]</scope>
    <source>
        <strain evidence="2 3">BR7-21</strain>
    </source>
</reference>
<evidence type="ECO:0000313" key="3">
    <source>
        <dbReference type="Proteomes" id="UP000321805"/>
    </source>
</evidence>
<evidence type="ECO:0000313" key="2">
    <source>
        <dbReference type="EMBL" id="QEC49142.1"/>
    </source>
</evidence>
<dbReference type="SUPFAM" id="SSF52540">
    <property type="entry name" value="P-loop containing nucleoside triphosphate hydrolases"/>
    <property type="match status" value="1"/>
</dbReference>
<name>A0A5B8U940_9ACTN</name>
<gene>
    <name evidence="2" type="ORF">FSW04_17195</name>
</gene>
<dbReference type="EMBL" id="CP042430">
    <property type="protein sequence ID" value="QEC49142.1"/>
    <property type="molecule type" value="Genomic_DNA"/>
</dbReference>
<organism evidence="2 3">
    <name type="scientific">Baekduia soli</name>
    <dbReference type="NCBI Taxonomy" id="496014"/>
    <lineage>
        <taxon>Bacteria</taxon>
        <taxon>Bacillati</taxon>
        <taxon>Actinomycetota</taxon>
        <taxon>Thermoleophilia</taxon>
        <taxon>Solirubrobacterales</taxon>
        <taxon>Baekduiaceae</taxon>
        <taxon>Baekduia</taxon>
    </lineage>
</organism>
<accession>A0A5B8U940</accession>
<evidence type="ECO:0008006" key="4">
    <source>
        <dbReference type="Google" id="ProtNLM"/>
    </source>
</evidence>
<proteinExistence type="predicted"/>
<sequence length="226" mass="25247">MSGGFSVALIGCDGAGKTTVARALEQQTDLPLIYVYMGVSVDSSNHVLPTTRLAHRIKKARGAPPDTAGPREPKRLEPASLPKRVKRSVRSSLRLTNRFAEEWYRQGIAWRAQRRGSIALFDRHFVADYHAADITGEDRTWSRRVHGWLLAKTYPQPDLVIFLDAPAEVLFARKGEGTIQSLTRRREDYLRLGSELADFVVVPATQPLPDVIGQVETIIRDYGAAR</sequence>
<dbReference type="OrthoDB" id="5180879at2"/>
<evidence type="ECO:0000256" key="1">
    <source>
        <dbReference type="SAM" id="MobiDB-lite"/>
    </source>
</evidence>
<dbReference type="Proteomes" id="UP000321805">
    <property type="component" value="Chromosome"/>
</dbReference>
<keyword evidence="3" id="KW-1185">Reference proteome</keyword>
<dbReference type="AlphaFoldDB" id="A0A5B8U940"/>
<dbReference type="RefSeq" id="WP_146921474.1">
    <property type="nucleotide sequence ID" value="NZ_CP042430.1"/>
</dbReference>
<protein>
    <recommendedName>
        <fullName evidence="4">Thymidylate kinase</fullName>
    </recommendedName>
</protein>
<dbReference type="InterPro" id="IPR027417">
    <property type="entry name" value="P-loop_NTPase"/>
</dbReference>